<keyword evidence="4" id="KW-1185">Reference proteome</keyword>
<protein>
    <recommendedName>
        <fullName evidence="5">Carboxypeptidase regulatory-like domain-containing protein</fullName>
    </recommendedName>
</protein>
<dbReference type="EMBL" id="CP104013">
    <property type="protein sequence ID" value="UYP48768.1"/>
    <property type="molecule type" value="Genomic_DNA"/>
</dbReference>
<evidence type="ECO:0000256" key="1">
    <source>
        <dbReference type="SAM" id="MobiDB-lite"/>
    </source>
</evidence>
<organism evidence="3 4">
    <name type="scientific">Candidatus Lokiarchaeum ossiferum</name>
    <dbReference type="NCBI Taxonomy" id="2951803"/>
    <lineage>
        <taxon>Archaea</taxon>
        <taxon>Promethearchaeati</taxon>
        <taxon>Promethearchaeota</taxon>
        <taxon>Promethearchaeia</taxon>
        <taxon>Promethearchaeales</taxon>
        <taxon>Promethearchaeaceae</taxon>
        <taxon>Candidatus Lokiarchaeum</taxon>
    </lineage>
</organism>
<feature type="compositionally biased region" description="Basic and acidic residues" evidence="1">
    <location>
        <begin position="1283"/>
        <end position="1292"/>
    </location>
</feature>
<gene>
    <name evidence="3" type="ORF">NEF87_005053</name>
</gene>
<name>A0ABY6HZG1_9ARCH</name>
<proteinExistence type="predicted"/>
<reference evidence="3" key="1">
    <citation type="submission" date="2022-09" db="EMBL/GenBank/DDBJ databases">
        <title>Actin cytoskeleton and complex cell architecture in an #Asgard archaeon.</title>
        <authorList>
            <person name="Ponce Toledo R.I."/>
            <person name="Schleper C."/>
            <person name="Rodrigues Oliveira T."/>
            <person name="Wollweber F."/>
            <person name="Xu J."/>
            <person name="Rittmann S."/>
            <person name="Klingl A."/>
            <person name="Pilhofer M."/>
        </authorList>
    </citation>
    <scope>NUCLEOTIDE SEQUENCE</scope>
    <source>
        <strain evidence="3">B-35</strain>
    </source>
</reference>
<keyword evidence="2" id="KW-0472">Membrane</keyword>
<evidence type="ECO:0000313" key="4">
    <source>
        <dbReference type="Proteomes" id="UP001208689"/>
    </source>
</evidence>
<feature type="region of interest" description="Disordered" evidence="1">
    <location>
        <begin position="1283"/>
        <end position="1303"/>
    </location>
</feature>
<keyword evidence="2" id="KW-1133">Transmembrane helix</keyword>
<evidence type="ECO:0000313" key="3">
    <source>
        <dbReference type="EMBL" id="UYP48768.1"/>
    </source>
</evidence>
<evidence type="ECO:0008006" key="5">
    <source>
        <dbReference type="Google" id="ProtNLM"/>
    </source>
</evidence>
<keyword evidence="2" id="KW-0812">Transmembrane</keyword>
<evidence type="ECO:0000256" key="2">
    <source>
        <dbReference type="SAM" id="Phobius"/>
    </source>
</evidence>
<dbReference type="Proteomes" id="UP001208689">
    <property type="component" value="Chromosome"/>
</dbReference>
<accession>A0ABY6HZG1</accession>
<feature type="transmembrane region" description="Helical" evidence="2">
    <location>
        <begin position="1219"/>
        <end position="1243"/>
    </location>
</feature>
<sequence>MNMIHRNSVKRNAVSLFLASLFLISVMFQGANQPSSLFNESSNTTTLNSPPSANLDYEQSITGAGNNRSVRLFMDNSSSTTGINNFNISSDNAGNYLNEGQYNFTMSKNYNTNYTLEDDTPLEYPFDTFTATNAPSGFTDEASASNNLVLNTTADFGDNVFEENILGFQIEMILTCDVDFDLSILMKNSYSSSYEVLETYSSDAISAQVVKIYVRNENLLYLNSSDESEFSFDFTAGTDFEVSISSLSITAVKAQETQIYDGKSVALEFDTKGEATIYGFYAWIRSFNTTDASYDGNLTIQLYSSNTSSHPKRSEIILSEDLLIEPNLLLMEHTFENYTLDKPNWFSFEDDLLGENVSVGNYFIVISSNATKDLTRGYSVVTIPVSSIVGKNDVVDHLLLQETTVWEQIQNTDAALFAINLTRAYFPEEIELKIENDPITSTYTFDENIMYDSFDDAAPYDNYAAYWWGCGTIDHVYDAPIATDGNKMQVNLTWNPEIYSGDIYFTVSYDVQKYFDDEATTEYNLTLDEAPAWNVNYNYTSTNDRFVNWSLMEAWYFIPLDWSVSDFVVNSTTTSYLENITYPSTIDEQQVVKVQELFISASGIYELQATSNNYIQNCGVNLDYEGNLWPTNGFMIGDNVSITVGILDSEDKYLSDGIVTASLFNTTGELDSSYILTDNSIDENTTYSRYLFESDNAILSNATVEGEYNIIVNWTNGEEAGILRRPFYVNHYAVPNPIEISYQSDISANQITAGIDTFDTDIPNNEYNIFMYAVRENGGENQIDEETNVQMLYNVYMTNYLQNETFFNAGEDVNIIIDLENRHTSLNLNVDVKVQLVYQNNAEMVIVEKSIPKSLAIYGASSGLDKQKYNFTLSIPTVQEGGVNCPIRNSPMKMNIIATIDGDEIYSGMQDNVIYYSALNETSFDGEILDVKEYNARSGPSFIGNMPRTNLNLPETVSYFIQLENGYLMTSDAEICDIATEITKVDGKITDLYITESEFDHSSTVHLVGKALDEYGNRLAGTSLNLFYDNTPSNDTDDWKALTTTADLTTITTNANGEFTAIIDLSQAPIDTNLELKVEFPGNGTHEGMSLTLQESMPEYESILSVSVDSSITMIADTNNVITVRLMNNGNTKLKNITVAIVESEFEETEILLSDTFDLLVLNPYEEASFQIVLNQKSFDENSISLNFTVKCEIEQTGETLEETKDVEFKTYAVNENRVLITATVIAFIAGTALFWIYGVIYIKKKVAEINAPVETISDVKKTKSKRRVGKYVPISELSTKSDKVEKAKEESSTSLDDLLDEE</sequence>